<evidence type="ECO:0000313" key="2">
    <source>
        <dbReference type="Proteomes" id="UP000000346"/>
    </source>
</evidence>
<sequence length="530" mass="57386">MGKALTLIVAPLGSVKYLRPATYLAQDRRGRFSCRVESKGKVPSAAVTYVYLRRMFPDAVVRVLGLVPESLIAELGMASGPYWKAVDELLSLQRRHIEEGVESSSDSCGLLGDFIKEDNLELRAVPLRGTFRLSGGGSMRIDVSPYDSQAMAAYHISRKLLELRAADYDAVYVVSDVTNAPNQLQVMTVRAVQGAASALSLAVPVTLGFSALDPYVDDRTELTLSVTFQRQLPSIRLPTRRTSRLLSPRRCAPRDVVRALVGLHGKPIRAAISSLTAAAASINVGALFLMPYFLEDALEKLEGLGRGPSSSTCYSAAALDAGQLQRAILDLASTFVEEYFTLTKVTQGGDSVEVTRYADFNEDFETMLYLALAGGTTIKPEGGCLNLNELAREADNYSRRGLGITITTEIEHDNIVNAINSSKDEVKGRLASDGVCLYELKGHTSSSVNNEYTARNLVAHAGILENAVKIKVRGDGSPMACLSGDCGDCRIPCGKLMEIIKRSLFKVVNLDKAHRSPPGEASRGRLSLDM</sequence>
<dbReference type="EMBL" id="CP001742">
    <property type="protein sequence ID" value="ADL18423.1"/>
    <property type="molecule type" value="Genomic_DNA"/>
</dbReference>
<dbReference type="eggNOG" id="arCOG03433">
    <property type="taxonomic scope" value="Archaea"/>
</dbReference>
<dbReference type="AlphaFoldDB" id="D9PZD5"/>
<dbReference type="SUPFAM" id="SSF160980">
    <property type="entry name" value="SSO1389-like"/>
    <property type="match status" value="1"/>
</dbReference>
<protein>
    <submittedName>
        <fullName evidence="1">Uncharacterized protein</fullName>
    </submittedName>
</protein>
<keyword evidence="2" id="KW-1185">Reference proteome</keyword>
<proteinExistence type="predicted"/>
<dbReference type="KEGG" id="asc:ASAC_0014"/>
<organism evidence="1 2">
    <name type="scientific">Acidilobus saccharovorans (strain DSM 16705 / JCM 18335 / VKM B-2471 / 345-15)</name>
    <dbReference type="NCBI Taxonomy" id="666510"/>
    <lineage>
        <taxon>Archaea</taxon>
        <taxon>Thermoproteota</taxon>
        <taxon>Thermoprotei</taxon>
        <taxon>Acidilobales</taxon>
        <taxon>Acidilobaceae</taxon>
        <taxon>Acidilobus</taxon>
    </lineage>
</organism>
<dbReference type="Gene3D" id="3.40.50.10640">
    <property type="entry name" value="SSO1389-like"/>
    <property type="match status" value="1"/>
</dbReference>
<reference evidence="1 2" key="1">
    <citation type="journal article" date="2010" name="Appl. Environ. Microbiol.">
        <title>The genome sequence of the crenarchaeon Acidilobus saccharovorans supports a new order, Acidilobales, and suggests an important ecological role in terrestrial acidic hot springs.</title>
        <authorList>
            <person name="Mardanov A.V."/>
            <person name="Svetlitchnyi V.A."/>
            <person name="Beletsky A.V."/>
            <person name="Prokofeva M.I."/>
            <person name="Bonch-Osmolovskaya E.A."/>
            <person name="Ravin N.V."/>
            <person name="Skryabin K.G."/>
        </authorList>
    </citation>
    <scope>NUCLEOTIDE SEQUENCE [LARGE SCALE GENOMIC DNA]</scope>
    <source>
        <strain evidence="2">DSM 16705 / JCM 18335 / VKM B-2471 / 345-15</strain>
    </source>
</reference>
<gene>
    <name evidence="1" type="ordered locus">ASAC_0014</name>
</gene>
<dbReference type="HOGENOM" id="CLU_513523_0_0_2"/>
<evidence type="ECO:0000313" key="1">
    <source>
        <dbReference type="EMBL" id="ADL18423.1"/>
    </source>
</evidence>
<dbReference type="InParanoid" id="D9PZD5"/>
<accession>D9PZD5</accession>
<dbReference type="GeneID" id="9498225"/>
<dbReference type="STRING" id="666510.ASAC_0014"/>
<dbReference type="RefSeq" id="WP_013265935.1">
    <property type="nucleotide sequence ID" value="NC_014374.1"/>
</dbReference>
<name>D9PZD5_ACIS3</name>
<dbReference type="Proteomes" id="UP000000346">
    <property type="component" value="Chromosome"/>
</dbReference>